<keyword evidence="2" id="KW-0812">Transmembrane</keyword>
<evidence type="ECO:0000313" key="4">
    <source>
        <dbReference type="Proteomes" id="UP001595075"/>
    </source>
</evidence>
<feature type="compositionally biased region" description="Polar residues" evidence="1">
    <location>
        <begin position="889"/>
        <end position="899"/>
    </location>
</feature>
<gene>
    <name evidence="3" type="ORF">VTL71DRAFT_15744</name>
</gene>
<evidence type="ECO:0000256" key="2">
    <source>
        <dbReference type="SAM" id="Phobius"/>
    </source>
</evidence>
<reference evidence="3 4" key="1">
    <citation type="journal article" date="2024" name="Commun. Biol.">
        <title>Comparative genomic analysis of thermophilic fungi reveals convergent evolutionary adaptations and gene losses.</title>
        <authorList>
            <person name="Steindorff A.S."/>
            <person name="Aguilar-Pontes M.V."/>
            <person name="Robinson A.J."/>
            <person name="Andreopoulos B."/>
            <person name="LaButti K."/>
            <person name="Kuo A."/>
            <person name="Mondo S."/>
            <person name="Riley R."/>
            <person name="Otillar R."/>
            <person name="Haridas S."/>
            <person name="Lipzen A."/>
            <person name="Grimwood J."/>
            <person name="Schmutz J."/>
            <person name="Clum A."/>
            <person name="Reid I.D."/>
            <person name="Moisan M.C."/>
            <person name="Butler G."/>
            <person name="Nguyen T.T.M."/>
            <person name="Dewar K."/>
            <person name="Conant G."/>
            <person name="Drula E."/>
            <person name="Henrissat B."/>
            <person name="Hansel C."/>
            <person name="Singer S."/>
            <person name="Hutchinson M.I."/>
            <person name="de Vries R.P."/>
            <person name="Natvig D.O."/>
            <person name="Powell A.J."/>
            <person name="Tsang A."/>
            <person name="Grigoriev I.V."/>
        </authorList>
    </citation>
    <scope>NUCLEOTIDE SEQUENCE [LARGE SCALE GENOMIC DNA]</scope>
    <source>
        <strain evidence="3 4">CBS 494.80</strain>
    </source>
</reference>
<organism evidence="3 4">
    <name type="scientific">Oculimacula yallundae</name>
    <dbReference type="NCBI Taxonomy" id="86028"/>
    <lineage>
        <taxon>Eukaryota</taxon>
        <taxon>Fungi</taxon>
        <taxon>Dikarya</taxon>
        <taxon>Ascomycota</taxon>
        <taxon>Pezizomycotina</taxon>
        <taxon>Leotiomycetes</taxon>
        <taxon>Helotiales</taxon>
        <taxon>Ploettnerulaceae</taxon>
        <taxon>Oculimacula</taxon>
    </lineage>
</organism>
<keyword evidence="2" id="KW-1133">Transmembrane helix</keyword>
<comment type="caution">
    <text evidence="3">The sequence shown here is derived from an EMBL/GenBank/DDBJ whole genome shotgun (WGS) entry which is preliminary data.</text>
</comment>
<feature type="region of interest" description="Disordered" evidence="1">
    <location>
        <begin position="183"/>
        <end position="207"/>
    </location>
</feature>
<accession>A0ABR4CCG8</accession>
<feature type="compositionally biased region" description="Polar residues" evidence="1">
    <location>
        <begin position="1513"/>
        <end position="1528"/>
    </location>
</feature>
<sequence length="1569" mass="177882">MAGTRYCNQGQRAARRNSAFLFPTYLYAYAQGQWMLFCSSDVEKSFNWLSREARGSAYVSYTDFAHKASCSFDFGNDGYAVSCNEGGKILHMTAKSLEKGILFAQGNFESTLYASLARAQRSYGGQSTFGLEIPVSPEQYNSLQKTGSALRLGEMIERGSFNHRWPFNEYALISNFGLSEDDETESEVESPSIRADSSVGNGQDKPGTVEREVGTCAVLSFVKDGILYQILRLEASTRWEADEVYMFPFFGKAILEVGGPIKFREFEQLPSMRAKENVTDFLPHRPLKDGGISQLDSWNDPLIQLDIRVYRLGLDGNSSSELHMHHTSDRGIGIFKTEADLTYDNWKTRQAGSGRTVTFMASFALRDSGTPPDWTSVPTSEEIYRYIGISSSEPTATAAMWETIFVQRESATGRISELSEDRLVARCLEKILHVDLVPASFGKGDRRQYPSVQLKPDILHTLPCDELEENLTERVNVCLKDGLRSTPLALVSNLFLRPNVDLKALFWKVRFLVKAYAFLLTFAVPRLPDAFDVDQGLTSIPVNQVTNQTSGAYRDPDIDLVSKDATYMQFAAFYQSRMIKNRIELVIEYLFQALLHPNSDASLLPENIFAFEPNYYYAMMTLCYVARKSELLKFSWPPFYSTWSKDQSRLQNRLPGDNDNFNPALKEKVLLLKWYHYGSIRELVARGNIHSSWTEGVPSNHVYRLRRDAVRAAKAKLSSHDVYVAEDEILDRLAFLAWPLGLEDPVYTDRCPATMASITAKRIGARDFTREINPGTVTSAESQATCGPWEIHALSHHSRLMVVNHEYKRRDHRSKSDRLDEVDMYRQRFCDFITAESSVVPCWERKSLATRRGWLRSEATSVVATTLLSICQKDFEILEEEKAPRMSHDTSTYPAQGSQDDFLPKSRDEGSDPAIDWKKYKPPHRYHPEDFFNSLDDTPDFYRSERIEKIEIAPSLRLYLGPLLKVNDYDSSSPGAGGARFASDSIRLAISSTPISIIDLTAHKSEQFDATSRKASHQYRVRTFGAVRLYASETWNLKLEGPVLEDGLVREPPSNQDKQWEQEKVVDRLSDSLVDKGVQHRILAVKSSGNKSLVAHFIYVFHPESANAFSDNIFKISQFSNKNRGAWAANITLRSWSFIRTEWSFPEKPCLAKLTFSGPTLSKIEVSPEDTPIELPLHLHETLRKFQPKIHELEDSKPGQILLNASSIVISTNEFGDFSKCSIISELISEEILLKLKKEVPIVWQCFIHQPQTGRCLVFLLMLGHLCQAITSEHQQAIEYLSSIINIEDYFLRGKQDWLTDQRAIGKLQLALWSLESLYKLRNTLAGSLTTIREAKSVLLTQITKGPGKRSPALESQCRHYIDFFERSLDQVSALYIKVDRKTELGSRYRDSLSTLLSLNDSRSALQQSTTIQKLTYLTIAYLPVGLSAAIFAIPDDQKVVVPAMGRKWFLICILILFIFTAMTAILMGTLLSILNKLRRNFRKRWDFGSNYLIEVKISLRSLLRSSTQSGWKSETNLVPRPESQSKSLEGLNPVESSSRGSLGRVTRRRFHFEDVEAGKSTLKSFEVL</sequence>
<feature type="region of interest" description="Disordered" evidence="1">
    <location>
        <begin position="882"/>
        <end position="919"/>
    </location>
</feature>
<feature type="transmembrane region" description="Helical" evidence="2">
    <location>
        <begin position="1449"/>
        <end position="1475"/>
    </location>
</feature>
<dbReference type="EMBL" id="JAZHXI010000009">
    <property type="protein sequence ID" value="KAL2067648.1"/>
    <property type="molecule type" value="Genomic_DNA"/>
</dbReference>
<protein>
    <submittedName>
        <fullName evidence="3">Uncharacterized protein</fullName>
    </submittedName>
</protein>
<feature type="compositionally biased region" description="Basic and acidic residues" evidence="1">
    <location>
        <begin position="902"/>
        <end position="919"/>
    </location>
</feature>
<evidence type="ECO:0000313" key="3">
    <source>
        <dbReference type="EMBL" id="KAL2067648.1"/>
    </source>
</evidence>
<feature type="region of interest" description="Disordered" evidence="1">
    <location>
        <begin position="1513"/>
        <end position="1543"/>
    </location>
</feature>
<name>A0ABR4CCG8_9HELO</name>
<keyword evidence="4" id="KW-1185">Reference proteome</keyword>
<proteinExistence type="predicted"/>
<dbReference type="Proteomes" id="UP001595075">
    <property type="component" value="Unassembled WGS sequence"/>
</dbReference>
<evidence type="ECO:0000256" key="1">
    <source>
        <dbReference type="SAM" id="MobiDB-lite"/>
    </source>
</evidence>
<keyword evidence="2" id="KW-0472">Membrane</keyword>